<name>A5CZX7_PELTS</name>
<dbReference type="EMBL" id="AP009389">
    <property type="protein sequence ID" value="BAF60440.1"/>
    <property type="molecule type" value="Genomic_DNA"/>
</dbReference>
<evidence type="ECO:0000313" key="2">
    <source>
        <dbReference type="Proteomes" id="UP000006556"/>
    </source>
</evidence>
<dbReference type="KEGG" id="pth:PTH_2259"/>
<accession>A5CZX7</accession>
<gene>
    <name evidence="1" type="ordered locus">PTH_2259</name>
</gene>
<dbReference type="STRING" id="370438.PTH_2259"/>
<keyword evidence="2" id="KW-1185">Reference proteome</keyword>
<evidence type="ECO:0000313" key="1">
    <source>
        <dbReference type="EMBL" id="BAF60440.1"/>
    </source>
</evidence>
<proteinExistence type="predicted"/>
<organism evidence="1 2">
    <name type="scientific">Pelotomaculum thermopropionicum (strain DSM 13744 / JCM 10971 / SI)</name>
    <dbReference type="NCBI Taxonomy" id="370438"/>
    <lineage>
        <taxon>Bacteria</taxon>
        <taxon>Bacillati</taxon>
        <taxon>Bacillota</taxon>
        <taxon>Clostridia</taxon>
        <taxon>Eubacteriales</taxon>
        <taxon>Desulfotomaculaceae</taxon>
        <taxon>Pelotomaculum</taxon>
    </lineage>
</organism>
<dbReference type="Proteomes" id="UP000006556">
    <property type="component" value="Chromosome"/>
</dbReference>
<dbReference type="AlphaFoldDB" id="A5CZX7"/>
<dbReference type="HOGENOM" id="CLU_3366429_0_0_9"/>
<reference evidence="2" key="1">
    <citation type="journal article" date="2008" name="Genome Res.">
        <title>The genome of Pelotomaculum thermopropionicum reveals niche-associated evolution in anaerobic microbiota.</title>
        <authorList>
            <person name="Kosaka T."/>
            <person name="Kato S."/>
            <person name="Shimoyama T."/>
            <person name="Ishii S."/>
            <person name="Abe T."/>
            <person name="Watanabe K."/>
        </authorList>
    </citation>
    <scope>NUCLEOTIDE SEQUENCE [LARGE SCALE GENOMIC DNA]</scope>
    <source>
        <strain evidence="2">DSM 13744 / JCM 10971 / SI</strain>
    </source>
</reference>
<sequence>MGAVNLITAPVYGGGGGHKGGQFLPNGGSFLPIVR</sequence>
<protein>
    <submittedName>
        <fullName evidence="1">Uncharacterized protein</fullName>
    </submittedName>
</protein>